<keyword evidence="2" id="KW-0472">Membrane</keyword>
<feature type="compositionally biased region" description="Polar residues" evidence="1">
    <location>
        <begin position="227"/>
        <end position="237"/>
    </location>
</feature>
<proteinExistence type="predicted"/>
<dbReference type="Proteomes" id="UP000807353">
    <property type="component" value="Unassembled WGS sequence"/>
</dbReference>
<protein>
    <submittedName>
        <fullName evidence="3">Uncharacterized protein</fullName>
    </submittedName>
</protein>
<organism evidence="3 4">
    <name type="scientific">Collybia nuda</name>
    <dbReference type="NCBI Taxonomy" id="64659"/>
    <lineage>
        <taxon>Eukaryota</taxon>
        <taxon>Fungi</taxon>
        <taxon>Dikarya</taxon>
        <taxon>Basidiomycota</taxon>
        <taxon>Agaricomycotina</taxon>
        <taxon>Agaricomycetes</taxon>
        <taxon>Agaricomycetidae</taxon>
        <taxon>Agaricales</taxon>
        <taxon>Tricholomatineae</taxon>
        <taxon>Clitocybaceae</taxon>
        <taxon>Collybia</taxon>
    </lineage>
</organism>
<name>A0A9P6CQ44_9AGAR</name>
<keyword evidence="2" id="KW-0812">Transmembrane</keyword>
<evidence type="ECO:0000256" key="2">
    <source>
        <dbReference type="SAM" id="Phobius"/>
    </source>
</evidence>
<keyword evidence="4" id="KW-1185">Reference proteome</keyword>
<feature type="region of interest" description="Disordered" evidence="1">
    <location>
        <begin position="358"/>
        <end position="386"/>
    </location>
</feature>
<gene>
    <name evidence="3" type="ORF">BDZ94DRAFT_1316968</name>
</gene>
<evidence type="ECO:0000256" key="1">
    <source>
        <dbReference type="SAM" id="MobiDB-lite"/>
    </source>
</evidence>
<dbReference type="OrthoDB" id="5427664at2759"/>
<feature type="region of interest" description="Disordered" evidence="1">
    <location>
        <begin position="205"/>
        <end position="237"/>
    </location>
</feature>
<evidence type="ECO:0000313" key="4">
    <source>
        <dbReference type="Proteomes" id="UP000807353"/>
    </source>
</evidence>
<feature type="transmembrane region" description="Helical" evidence="2">
    <location>
        <begin position="121"/>
        <end position="141"/>
    </location>
</feature>
<feature type="transmembrane region" description="Helical" evidence="2">
    <location>
        <begin position="51"/>
        <end position="70"/>
    </location>
</feature>
<feature type="region of interest" description="Disordered" evidence="1">
    <location>
        <begin position="257"/>
        <end position="282"/>
    </location>
</feature>
<feature type="transmembrane region" description="Helical" evidence="2">
    <location>
        <begin position="329"/>
        <end position="350"/>
    </location>
</feature>
<keyword evidence="2" id="KW-1133">Transmembrane helix</keyword>
<dbReference type="EMBL" id="MU150229">
    <property type="protein sequence ID" value="KAF9469855.1"/>
    <property type="molecule type" value="Genomic_DNA"/>
</dbReference>
<feature type="transmembrane region" description="Helical" evidence="2">
    <location>
        <begin position="289"/>
        <end position="309"/>
    </location>
</feature>
<feature type="transmembrane region" description="Helical" evidence="2">
    <location>
        <begin position="25"/>
        <end position="42"/>
    </location>
</feature>
<feature type="transmembrane region" description="Helical" evidence="2">
    <location>
        <begin position="76"/>
        <end position="100"/>
    </location>
</feature>
<feature type="transmembrane region" description="Helical" evidence="2">
    <location>
        <begin position="173"/>
        <end position="191"/>
    </location>
</feature>
<reference evidence="3" key="1">
    <citation type="submission" date="2020-11" db="EMBL/GenBank/DDBJ databases">
        <authorList>
            <consortium name="DOE Joint Genome Institute"/>
            <person name="Ahrendt S."/>
            <person name="Riley R."/>
            <person name="Andreopoulos W."/>
            <person name="Labutti K."/>
            <person name="Pangilinan J."/>
            <person name="Ruiz-Duenas F.J."/>
            <person name="Barrasa J.M."/>
            <person name="Sanchez-Garcia M."/>
            <person name="Camarero S."/>
            <person name="Miyauchi S."/>
            <person name="Serrano A."/>
            <person name="Linde D."/>
            <person name="Babiker R."/>
            <person name="Drula E."/>
            <person name="Ayuso-Fernandez I."/>
            <person name="Pacheco R."/>
            <person name="Padilla G."/>
            <person name="Ferreira P."/>
            <person name="Barriuso J."/>
            <person name="Kellner H."/>
            <person name="Castanera R."/>
            <person name="Alfaro M."/>
            <person name="Ramirez L."/>
            <person name="Pisabarro A.G."/>
            <person name="Kuo A."/>
            <person name="Tritt A."/>
            <person name="Lipzen A."/>
            <person name="He G."/>
            <person name="Yan M."/>
            <person name="Ng V."/>
            <person name="Cullen D."/>
            <person name="Martin F."/>
            <person name="Rosso M.-N."/>
            <person name="Henrissat B."/>
            <person name="Hibbett D."/>
            <person name="Martinez A.T."/>
            <person name="Grigoriev I.V."/>
        </authorList>
    </citation>
    <scope>NUCLEOTIDE SEQUENCE</scope>
    <source>
        <strain evidence="3">CBS 247.69</strain>
    </source>
</reference>
<evidence type="ECO:0000313" key="3">
    <source>
        <dbReference type="EMBL" id="KAF9469855.1"/>
    </source>
</evidence>
<dbReference type="AlphaFoldDB" id="A0A9P6CQ44"/>
<sequence length="386" mass="42930">MNFPMNERSSSACLGNGDDPDISGVGVRVSFYLQTFILVLLVDRSWQDAPIALWTFIATSAGLTLAAVVQREQLTLFQALVVSDLVWLANFGTFVALASYSRQKAASHKDSTSRRTFNYNVRFGAMAQTLVSMALTLYMWAKAKTFGADSQCSYYVQYVLFVFQVPALGRGRVIGLVVTSLLTVAYSLITLHELHSYRRSSLDNSVKDKESGLSPLKLKPPIHSRDISSTSANSLSTPTSASLVTVSSTQGDYPFPVPRSQSVTIPTSPRNPLSYGKRRPKRRRWSSDLDPMLVGIIICQAMVFTYFIVSIELLLRFNSSVDKSTNQWGFGQIIALVVVIPSALSLVGAIKEHGFKRLSKRKKIPGKDREKREKGQRRRRPDTESR</sequence>
<accession>A0A9P6CQ44</accession>
<comment type="caution">
    <text evidence="3">The sequence shown here is derived from an EMBL/GenBank/DDBJ whole genome shotgun (WGS) entry which is preliminary data.</text>
</comment>
<feature type="compositionally biased region" description="Polar residues" evidence="1">
    <location>
        <begin position="259"/>
        <end position="271"/>
    </location>
</feature>